<keyword evidence="8" id="KW-1185">Reference proteome</keyword>
<dbReference type="Pfam" id="PF06271">
    <property type="entry name" value="RDD"/>
    <property type="match status" value="1"/>
</dbReference>
<sequence>MPIASPKRRLMAAIYLYLVIACIVLPFKFPIALFLKMYYGNVTGASSAVIRQAQDVSGVLLLIVILATIYYVLIHVPHNNGRNWGQQLMGISVIQPDGTAISGLGPWFKRLLGDLVNYGTMFIPAVIQSFDQELISLPDQFSKTRQVESEPLPERPVIKALSPFAILFIINLVVNLATVQVLRPRSTTMPATRTVTKSRSSSQLALTILQLEKLYFYEYEMMSSDLRLLYKTYGNTMASHDKIMIAQALSKGLVKIKTIDAQCDIAVKDAENGVWTVYSGSIDGKLWKDDQFLPSEQPPW</sequence>
<evidence type="ECO:0000313" key="8">
    <source>
        <dbReference type="Proteomes" id="UP001594351"/>
    </source>
</evidence>
<evidence type="ECO:0000256" key="4">
    <source>
        <dbReference type="ARBA" id="ARBA00023136"/>
    </source>
</evidence>
<organism evidence="7 8">
    <name type="scientific">candidate division CSSED10-310 bacterium</name>
    <dbReference type="NCBI Taxonomy" id="2855610"/>
    <lineage>
        <taxon>Bacteria</taxon>
        <taxon>Bacteria division CSSED10-310</taxon>
    </lineage>
</organism>
<protein>
    <submittedName>
        <fullName evidence="7">RDD family protein</fullName>
    </submittedName>
</protein>
<reference evidence="7 8" key="1">
    <citation type="submission" date="2024-09" db="EMBL/GenBank/DDBJ databases">
        <title>Laminarin stimulates single cell rates of sulfate reduction while oxygen inhibits transcriptomic activity in coastal marine sediment.</title>
        <authorList>
            <person name="Lindsay M."/>
            <person name="Orcutt B."/>
            <person name="Emerson D."/>
            <person name="Stepanauskas R."/>
            <person name="D'Angelo T."/>
        </authorList>
    </citation>
    <scope>NUCLEOTIDE SEQUENCE [LARGE SCALE GENOMIC DNA]</scope>
    <source>
        <strain evidence="7">SAG AM-311-K15</strain>
    </source>
</reference>
<evidence type="ECO:0000256" key="1">
    <source>
        <dbReference type="ARBA" id="ARBA00004141"/>
    </source>
</evidence>
<keyword evidence="3 5" id="KW-1133">Transmembrane helix</keyword>
<dbReference type="PROSITE" id="PS51257">
    <property type="entry name" value="PROKAR_LIPOPROTEIN"/>
    <property type="match status" value="1"/>
</dbReference>
<evidence type="ECO:0000259" key="6">
    <source>
        <dbReference type="Pfam" id="PF06271"/>
    </source>
</evidence>
<dbReference type="EMBL" id="JBHPBY010000214">
    <property type="protein sequence ID" value="MFC1851676.1"/>
    <property type="molecule type" value="Genomic_DNA"/>
</dbReference>
<evidence type="ECO:0000256" key="3">
    <source>
        <dbReference type="ARBA" id="ARBA00022989"/>
    </source>
</evidence>
<keyword evidence="4 5" id="KW-0472">Membrane</keyword>
<evidence type="ECO:0000256" key="2">
    <source>
        <dbReference type="ARBA" id="ARBA00022692"/>
    </source>
</evidence>
<comment type="caution">
    <text evidence="7">The sequence shown here is derived from an EMBL/GenBank/DDBJ whole genome shotgun (WGS) entry which is preliminary data.</text>
</comment>
<gene>
    <name evidence="7" type="ORF">ACFL27_15910</name>
</gene>
<feature type="transmembrane region" description="Helical" evidence="5">
    <location>
        <begin position="160"/>
        <end position="182"/>
    </location>
</feature>
<feature type="transmembrane region" description="Helical" evidence="5">
    <location>
        <begin position="12"/>
        <end position="35"/>
    </location>
</feature>
<evidence type="ECO:0000313" key="7">
    <source>
        <dbReference type="EMBL" id="MFC1851676.1"/>
    </source>
</evidence>
<feature type="domain" description="RDD" evidence="6">
    <location>
        <begin position="4"/>
        <end position="141"/>
    </location>
</feature>
<proteinExistence type="predicted"/>
<evidence type="ECO:0000256" key="5">
    <source>
        <dbReference type="SAM" id="Phobius"/>
    </source>
</evidence>
<accession>A0ABV6YZP7</accession>
<dbReference type="InterPro" id="IPR010432">
    <property type="entry name" value="RDD"/>
</dbReference>
<dbReference type="Proteomes" id="UP001594351">
    <property type="component" value="Unassembled WGS sequence"/>
</dbReference>
<comment type="subcellular location">
    <subcellularLocation>
        <location evidence="1">Membrane</location>
        <topology evidence="1">Multi-pass membrane protein</topology>
    </subcellularLocation>
</comment>
<keyword evidence="2 5" id="KW-0812">Transmembrane</keyword>
<feature type="transmembrane region" description="Helical" evidence="5">
    <location>
        <begin position="56"/>
        <end position="74"/>
    </location>
</feature>
<name>A0ABV6YZP7_UNCC1</name>